<feature type="binding site" evidence="8">
    <location>
        <position position="224"/>
    </location>
    <ligand>
        <name>FMN</name>
        <dbReference type="ChEBI" id="CHEBI:58210"/>
    </ligand>
</feature>
<evidence type="ECO:0000256" key="3">
    <source>
        <dbReference type="ARBA" id="ARBA00023002"/>
    </source>
</evidence>
<dbReference type="AlphaFoldDB" id="A0A3M6TIE5"/>
<organism evidence="10 11">
    <name type="scientific">Pocillopora damicornis</name>
    <name type="common">Cauliflower coral</name>
    <name type="synonym">Millepora damicornis</name>
    <dbReference type="NCBI Taxonomy" id="46731"/>
    <lineage>
        <taxon>Eukaryota</taxon>
        <taxon>Metazoa</taxon>
        <taxon>Cnidaria</taxon>
        <taxon>Anthozoa</taxon>
        <taxon>Hexacorallia</taxon>
        <taxon>Scleractinia</taxon>
        <taxon>Astrocoeniina</taxon>
        <taxon>Pocilloporidae</taxon>
        <taxon>Pocillopora</taxon>
    </lineage>
</organism>
<evidence type="ECO:0000256" key="7">
    <source>
        <dbReference type="PIRSR" id="PIRSR000138-1"/>
    </source>
</evidence>
<dbReference type="PANTHER" id="PTHR10578">
    <property type="entry name" value="S -2-HYDROXY-ACID OXIDASE-RELATED"/>
    <property type="match status" value="1"/>
</dbReference>
<dbReference type="PROSITE" id="PS51349">
    <property type="entry name" value="FMN_HYDROXY_ACID_DH_2"/>
    <property type="match status" value="1"/>
</dbReference>
<comment type="cofactor">
    <cofactor evidence="1">
        <name>FMN</name>
        <dbReference type="ChEBI" id="CHEBI:58210"/>
    </cofactor>
</comment>
<dbReference type="OrthoDB" id="25826at2759"/>
<evidence type="ECO:0000256" key="2">
    <source>
        <dbReference type="ARBA" id="ARBA00013087"/>
    </source>
</evidence>
<keyword evidence="8" id="KW-0285">Flavoprotein</keyword>
<feature type="binding site" evidence="8">
    <location>
        <begin position="279"/>
        <end position="283"/>
    </location>
    <ligand>
        <name>FMN</name>
        <dbReference type="ChEBI" id="CHEBI:58210"/>
    </ligand>
</feature>
<evidence type="ECO:0000259" key="9">
    <source>
        <dbReference type="PROSITE" id="PS51349"/>
    </source>
</evidence>
<dbReference type="InterPro" id="IPR037396">
    <property type="entry name" value="FMN_HAD"/>
</dbReference>
<proteinExistence type="inferred from homology"/>
<dbReference type="InterPro" id="IPR013785">
    <property type="entry name" value="Aldolase_TIM"/>
</dbReference>
<comment type="catalytic activity">
    <reaction evidence="6">
        <text>2-hydroxyoctanoate + O2 = 2-oxooctanoate + H2O2</text>
        <dbReference type="Rhea" id="RHEA:67940"/>
        <dbReference type="ChEBI" id="CHEBI:15379"/>
        <dbReference type="ChEBI" id="CHEBI:16240"/>
        <dbReference type="ChEBI" id="CHEBI:133514"/>
        <dbReference type="ChEBI" id="CHEBI:176689"/>
    </reaction>
    <physiologicalReaction direction="left-to-right" evidence="6">
        <dbReference type="Rhea" id="RHEA:67941"/>
    </physiologicalReaction>
</comment>
<reference evidence="10 11" key="1">
    <citation type="journal article" date="2018" name="Sci. Rep.">
        <title>Comparative analysis of the Pocillopora damicornis genome highlights role of immune system in coral evolution.</title>
        <authorList>
            <person name="Cunning R."/>
            <person name="Bay R.A."/>
            <person name="Gillette P."/>
            <person name="Baker A.C."/>
            <person name="Traylor-Knowles N."/>
        </authorList>
    </citation>
    <scope>NUCLEOTIDE SEQUENCE [LARGE SCALE GENOMIC DNA]</scope>
    <source>
        <strain evidence="10">RSMAS</strain>
        <tissue evidence="10">Whole animal</tissue>
    </source>
</reference>
<keyword evidence="3" id="KW-0560">Oxidoreductase</keyword>
<keyword evidence="8" id="KW-0288">FMN</keyword>
<dbReference type="GO" id="GO:0003973">
    <property type="term" value="F:(S)-2-hydroxy-acid oxidase activity"/>
    <property type="evidence" value="ECO:0007669"/>
    <property type="project" value="UniProtKB-EC"/>
</dbReference>
<dbReference type="Proteomes" id="UP000275408">
    <property type="component" value="Unassembled WGS sequence"/>
</dbReference>
<feature type="active site" description="Proton acceptor" evidence="7">
    <location>
        <position position="248"/>
    </location>
</feature>
<feature type="binding site" evidence="8">
    <location>
        <position position="251"/>
    </location>
    <ligand>
        <name>glyoxylate</name>
        <dbReference type="ChEBI" id="CHEBI:36655"/>
    </ligand>
</feature>
<feature type="binding site" evidence="8">
    <location>
        <position position="248"/>
    </location>
    <ligand>
        <name>glyoxylate</name>
        <dbReference type="ChEBI" id="CHEBI:36655"/>
    </ligand>
</feature>
<evidence type="ECO:0000313" key="10">
    <source>
        <dbReference type="EMBL" id="RMX41038.1"/>
    </source>
</evidence>
<dbReference type="OMA" id="CMLADTD"/>
<dbReference type="EMBL" id="RCHS01003535">
    <property type="protein sequence ID" value="RMX41038.1"/>
    <property type="molecule type" value="Genomic_DNA"/>
</dbReference>
<name>A0A3M6TIE5_POCDA</name>
<dbReference type="PANTHER" id="PTHR10578:SF149">
    <property type="entry name" value="2-HYDROXYACID OXIDASE 2"/>
    <property type="match status" value="1"/>
</dbReference>
<feature type="binding site" evidence="8">
    <location>
        <position position="129"/>
    </location>
    <ligand>
        <name>FMN</name>
        <dbReference type="ChEBI" id="CHEBI:58210"/>
    </ligand>
</feature>
<dbReference type="CDD" id="cd02809">
    <property type="entry name" value="alpha_hydroxyacid_oxid_FMN"/>
    <property type="match status" value="1"/>
</dbReference>
<dbReference type="PROSITE" id="PS00557">
    <property type="entry name" value="FMN_HYDROXY_ACID_DH_1"/>
    <property type="match status" value="1"/>
</dbReference>
<feature type="binding site" evidence="8">
    <location>
        <position position="246"/>
    </location>
    <ligand>
        <name>FMN</name>
        <dbReference type="ChEBI" id="CHEBI:58210"/>
    </ligand>
</feature>
<feature type="domain" description="FMN hydroxy acid dehydrogenase" evidence="9">
    <location>
        <begin position="1"/>
        <end position="353"/>
    </location>
</feature>
<evidence type="ECO:0000256" key="6">
    <source>
        <dbReference type="ARBA" id="ARBA00029327"/>
    </source>
</evidence>
<dbReference type="EC" id="1.1.3.15" evidence="2"/>
<dbReference type="GO" id="GO:0010181">
    <property type="term" value="F:FMN binding"/>
    <property type="evidence" value="ECO:0007669"/>
    <property type="project" value="InterPro"/>
</dbReference>
<evidence type="ECO:0000256" key="5">
    <source>
        <dbReference type="ARBA" id="ARBA00029325"/>
    </source>
</evidence>
<accession>A0A3M6TIE5</accession>
<feature type="binding site" evidence="8">
    <location>
        <begin position="78"/>
        <end position="80"/>
    </location>
    <ligand>
        <name>FMN</name>
        <dbReference type="ChEBI" id="CHEBI:58210"/>
    </ligand>
</feature>
<dbReference type="Gene3D" id="3.20.20.70">
    <property type="entry name" value="Aldolase class I"/>
    <property type="match status" value="1"/>
</dbReference>
<comment type="similarity">
    <text evidence="4">Belongs to the FMN-dependent alpha-hydroxy acid dehydrogenase family.</text>
</comment>
<protein>
    <recommendedName>
        <fullName evidence="2">(S)-2-hydroxy-acid oxidase</fullName>
        <ecNumber evidence="2">1.1.3.15</ecNumber>
    </recommendedName>
</protein>
<feature type="binding site" evidence="8">
    <location>
        <position position="131"/>
    </location>
    <ligand>
        <name>glyoxylate</name>
        <dbReference type="ChEBI" id="CHEBI:36655"/>
    </ligand>
</feature>
<feature type="binding site" evidence="8">
    <location>
        <position position="166"/>
    </location>
    <ligand>
        <name>glyoxylate</name>
        <dbReference type="ChEBI" id="CHEBI:36655"/>
    </ligand>
</feature>
<dbReference type="STRING" id="46731.A0A3M6TIE5"/>
<dbReference type="FunFam" id="3.20.20.70:FF:000056">
    <property type="entry name" value="hydroxyacid oxidase 2"/>
    <property type="match status" value="1"/>
</dbReference>
<feature type="binding site" evidence="8">
    <location>
        <position position="157"/>
    </location>
    <ligand>
        <name>FMN</name>
        <dbReference type="ChEBI" id="CHEBI:58210"/>
    </ligand>
</feature>
<dbReference type="GO" id="GO:0005777">
    <property type="term" value="C:peroxisome"/>
    <property type="evidence" value="ECO:0007669"/>
    <property type="project" value="UniProtKB-ARBA"/>
</dbReference>
<evidence type="ECO:0000256" key="4">
    <source>
        <dbReference type="ARBA" id="ARBA00024042"/>
    </source>
</evidence>
<evidence type="ECO:0000313" key="11">
    <source>
        <dbReference type="Proteomes" id="UP000275408"/>
    </source>
</evidence>
<dbReference type="Pfam" id="PF01070">
    <property type="entry name" value="FMN_dh"/>
    <property type="match status" value="1"/>
</dbReference>
<dbReference type="PIRSF" id="PIRSF000138">
    <property type="entry name" value="Al-hdrx_acd_dh"/>
    <property type="match status" value="1"/>
</dbReference>
<dbReference type="SUPFAM" id="SSF51395">
    <property type="entry name" value="FMN-linked oxidoreductases"/>
    <property type="match status" value="1"/>
</dbReference>
<evidence type="ECO:0000256" key="1">
    <source>
        <dbReference type="ARBA" id="ARBA00001917"/>
    </source>
</evidence>
<comment type="catalytic activity">
    <reaction evidence="5">
        <text>a (2S)-2-hydroxycarboxylate + O2 = a 2-oxocarboxylate + H2O2</text>
        <dbReference type="Rhea" id="RHEA:16789"/>
        <dbReference type="ChEBI" id="CHEBI:15379"/>
        <dbReference type="ChEBI" id="CHEBI:16240"/>
        <dbReference type="ChEBI" id="CHEBI:35179"/>
        <dbReference type="ChEBI" id="CHEBI:58123"/>
        <dbReference type="EC" id="1.1.3.15"/>
    </reaction>
    <physiologicalReaction direction="left-to-right" evidence="5">
        <dbReference type="Rhea" id="RHEA:16790"/>
    </physiologicalReaction>
</comment>
<comment type="caution">
    <text evidence="10">The sequence shown here is derived from an EMBL/GenBank/DDBJ whole genome shotgun (WGS) entry which is preliminary data.</text>
</comment>
<gene>
    <name evidence="10" type="ORF">pdam_00023869</name>
</gene>
<sequence length="358" mass="39093">MAKLVCIGDFEVLAKKVLPQYAYDFYASGAEEEFTLKENCQAYNKLRIRPRILCGISDVDLSLSLYGEKISIPICIAPVGIQAMANPMAEKASAQAAQDTKTCMVVSCMASATIEDIANTAPNGLHWLQMYIFQDREFTKSLIKRAEDSGYKAIVFTVDAIIHGRRWRDLRNQADLVPHLKFGNVEGPNTDDYAVNVKSIIEQAIDWNSFAWLKSVTKLPVLIKGILTAEDAKLAVEHGVNGIIVSNHGGRQLDGVPATIDALPEVVKAVEGKVDVFVDGGIRHGTDVLKALALGARAVFIGRPVVWGLAYQGKQGVSDVLHMLKEELKIAMIVAGCGRLSDIKPSLVVKESFYSHLP</sequence>
<dbReference type="InterPro" id="IPR008259">
    <property type="entry name" value="FMN_hydac_DH_AS"/>
</dbReference>
<dbReference type="InterPro" id="IPR000262">
    <property type="entry name" value="FMN-dep_DH"/>
</dbReference>
<keyword evidence="11" id="KW-1185">Reference proteome</keyword>
<dbReference type="InterPro" id="IPR012133">
    <property type="entry name" value="Alpha-hydoxy_acid_DH_FMN"/>
</dbReference>
<evidence type="ECO:0000256" key="8">
    <source>
        <dbReference type="PIRSR" id="PIRSR000138-2"/>
    </source>
</evidence>
<feature type="binding site" evidence="8">
    <location>
        <position position="107"/>
    </location>
    <ligand>
        <name>FMN</name>
        <dbReference type="ChEBI" id="CHEBI:58210"/>
    </ligand>
</feature>
<feature type="binding site" evidence="8">
    <location>
        <begin position="302"/>
        <end position="303"/>
    </location>
    <ligand>
        <name>FMN</name>
        <dbReference type="ChEBI" id="CHEBI:58210"/>
    </ligand>
</feature>